<dbReference type="InterPro" id="IPR036909">
    <property type="entry name" value="Cyt_c-like_dom_sf"/>
</dbReference>
<keyword evidence="10" id="KW-1185">Reference proteome</keyword>
<keyword evidence="1" id="KW-0813">Transport</keyword>
<dbReference type="PANTHER" id="PTHR11961">
    <property type="entry name" value="CYTOCHROME C"/>
    <property type="match status" value="1"/>
</dbReference>
<dbReference type="OrthoDB" id="9805828at2"/>
<proteinExistence type="predicted"/>
<evidence type="ECO:0000256" key="2">
    <source>
        <dbReference type="ARBA" id="ARBA00022617"/>
    </source>
</evidence>
<evidence type="ECO:0000256" key="5">
    <source>
        <dbReference type="ARBA" id="ARBA00023004"/>
    </source>
</evidence>
<dbReference type="AlphaFoldDB" id="B2ID00"/>
<dbReference type="GO" id="GO:0020037">
    <property type="term" value="F:heme binding"/>
    <property type="evidence" value="ECO:0007669"/>
    <property type="project" value="InterPro"/>
</dbReference>
<organism evidence="9 10">
    <name type="scientific">Beijerinckia indica subsp. indica (strain ATCC 9039 / DSM 1715 / NCIMB 8712)</name>
    <dbReference type="NCBI Taxonomy" id="395963"/>
    <lineage>
        <taxon>Bacteria</taxon>
        <taxon>Pseudomonadati</taxon>
        <taxon>Pseudomonadota</taxon>
        <taxon>Alphaproteobacteria</taxon>
        <taxon>Hyphomicrobiales</taxon>
        <taxon>Beijerinckiaceae</taxon>
        <taxon>Beijerinckia</taxon>
    </lineage>
</organism>
<dbReference type="GO" id="GO:0009055">
    <property type="term" value="F:electron transfer activity"/>
    <property type="evidence" value="ECO:0007669"/>
    <property type="project" value="InterPro"/>
</dbReference>
<dbReference type="eggNOG" id="COG3474">
    <property type="taxonomic scope" value="Bacteria"/>
</dbReference>
<keyword evidence="2 6" id="KW-0349">Heme</keyword>
<keyword evidence="5 6" id="KW-0408">Iron</keyword>
<evidence type="ECO:0000256" key="6">
    <source>
        <dbReference type="PROSITE-ProRule" id="PRU00433"/>
    </source>
</evidence>
<dbReference type="SUPFAM" id="SSF46626">
    <property type="entry name" value="Cytochrome c"/>
    <property type="match status" value="1"/>
</dbReference>
<dbReference type="PROSITE" id="PS51007">
    <property type="entry name" value="CYTC"/>
    <property type="match status" value="1"/>
</dbReference>
<evidence type="ECO:0000256" key="3">
    <source>
        <dbReference type="ARBA" id="ARBA00022723"/>
    </source>
</evidence>
<dbReference type="InterPro" id="IPR002327">
    <property type="entry name" value="Cyt_c_1A/1B"/>
</dbReference>
<sequence>MVSAGFIFRPILQAARRADVRVLALLCALAGSALGAKAEDAEKGKQQFLTSCGVCHTAEPGAGNRQGPNLAGVYGRKVGSIADFNYSPALKSGTWVWNETTLDPWLTNSQEAHPGTFMNYRQANAEKRRLVIDYLSSLSKESK</sequence>
<evidence type="ECO:0000256" key="4">
    <source>
        <dbReference type="ARBA" id="ARBA00022982"/>
    </source>
</evidence>
<dbReference type="GO" id="GO:0046872">
    <property type="term" value="F:metal ion binding"/>
    <property type="evidence" value="ECO:0007669"/>
    <property type="project" value="UniProtKB-KW"/>
</dbReference>
<dbReference type="Pfam" id="PF00034">
    <property type="entry name" value="Cytochrom_C"/>
    <property type="match status" value="1"/>
</dbReference>
<evidence type="ECO:0000256" key="7">
    <source>
        <dbReference type="SAM" id="SignalP"/>
    </source>
</evidence>
<keyword evidence="3 6" id="KW-0479">Metal-binding</keyword>
<gene>
    <name evidence="9" type="ordered locus">Bind_3205</name>
</gene>
<dbReference type="Proteomes" id="UP000001695">
    <property type="component" value="Chromosome"/>
</dbReference>
<reference evidence="9 10" key="2">
    <citation type="journal article" date="2010" name="J. Bacteriol.">
        <title>Complete genome sequence of Beijerinckia indica subsp. indica.</title>
        <authorList>
            <person name="Tamas I."/>
            <person name="Dedysh S.N."/>
            <person name="Liesack W."/>
            <person name="Stott M.B."/>
            <person name="Alam M."/>
            <person name="Murrell J.C."/>
            <person name="Dunfield P.F."/>
        </authorList>
    </citation>
    <scope>NUCLEOTIDE SEQUENCE [LARGE SCALE GENOMIC DNA]</scope>
    <source>
        <strain evidence="10">ATCC 9039 / DSM 1715 / NCIMB 8712</strain>
    </source>
</reference>
<evidence type="ECO:0000259" key="8">
    <source>
        <dbReference type="PROSITE" id="PS51007"/>
    </source>
</evidence>
<dbReference type="STRING" id="395963.Bind_3205"/>
<dbReference type="HOGENOM" id="CLU_060944_2_0_5"/>
<dbReference type="PRINTS" id="PR00604">
    <property type="entry name" value="CYTCHRMECIAB"/>
</dbReference>
<evidence type="ECO:0000256" key="1">
    <source>
        <dbReference type="ARBA" id="ARBA00022448"/>
    </source>
</evidence>
<dbReference type="RefSeq" id="WP_012386113.1">
    <property type="nucleotide sequence ID" value="NC_010581.1"/>
</dbReference>
<dbReference type="KEGG" id="bid:Bind_3205"/>
<keyword evidence="4" id="KW-0249">Electron transport</keyword>
<accession>B2ID00</accession>
<evidence type="ECO:0000313" key="10">
    <source>
        <dbReference type="Proteomes" id="UP000001695"/>
    </source>
</evidence>
<feature type="domain" description="Cytochrome c" evidence="8">
    <location>
        <begin position="39"/>
        <end position="139"/>
    </location>
</feature>
<dbReference type="InterPro" id="IPR009056">
    <property type="entry name" value="Cyt_c-like_dom"/>
</dbReference>
<name>B2ID00_BEII9</name>
<dbReference type="Gene3D" id="1.10.760.10">
    <property type="entry name" value="Cytochrome c-like domain"/>
    <property type="match status" value="1"/>
</dbReference>
<protein>
    <submittedName>
        <fullName evidence="9">Cytochrome c class I</fullName>
    </submittedName>
</protein>
<feature type="chain" id="PRO_5002777038" evidence="7">
    <location>
        <begin position="39"/>
        <end position="143"/>
    </location>
</feature>
<reference evidence="10" key="1">
    <citation type="submission" date="2008-03" db="EMBL/GenBank/DDBJ databases">
        <title>Complete sequence of chromosome of Beijerinckia indica subsp. indica ATCC 9039.</title>
        <authorList>
            <consortium name="US DOE Joint Genome Institute"/>
            <person name="Copeland A."/>
            <person name="Lucas S."/>
            <person name="Lapidus A."/>
            <person name="Glavina del Rio T."/>
            <person name="Dalin E."/>
            <person name="Tice H."/>
            <person name="Bruce D."/>
            <person name="Goodwin L."/>
            <person name="Pitluck S."/>
            <person name="LaButti K."/>
            <person name="Schmutz J."/>
            <person name="Larimer F."/>
            <person name="Land M."/>
            <person name="Hauser L."/>
            <person name="Kyrpides N."/>
            <person name="Mikhailova N."/>
            <person name="Dunfield P.F."/>
            <person name="Dedysh S.N."/>
            <person name="Liesack W."/>
            <person name="Saw J.H."/>
            <person name="Alam M."/>
            <person name="Chen Y."/>
            <person name="Murrell J.C."/>
            <person name="Richardson P."/>
        </authorList>
    </citation>
    <scope>NUCLEOTIDE SEQUENCE [LARGE SCALE GENOMIC DNA]</scope>
    <source>
        <strain evidence="10">ATCC 9039 / DSM 1715 / NCIMB 8712</strain>
    </source>
</reference>
<feature type="signal peptide" evidence="7">
    <location>
        <begin position="1"/>
        <end position="38"/>
    </location>
</feature>
<dbReference type="EMBL" id="CP001016">
    <property type="protein sequence ID" value="ACB96765.1"/>
    <property type="molecule type" value="Genomic_DNA"/>
</dbReference>
<keyword evidence="7" id="KW-0732">Signal</keyword>
<evidence type="ECO:0000313" key="9">
    <source>
        <dbReference type="EMBL" id="ACB96765.1"/>
    </source>
</evidence>